<dbReference type="AlphaFoldDB" id="A0A059Y891"/>
<dbReference type="GeneID" id="31507936"/>
<organism evidence="3 4">
    <name type="scientific">Mycoplasmopsis bovis CQ-W70</name>
    <dbReference type="NCBI Taxonomy" id="1316930"/>
    <lineage>
        <taxon>Bacteria</taxon>
        <taxon>Bacillati</taxon>
        <taxon>Mycoplasmatota</taxon>
        <taxon>Mycoplasmoidales</taxon>
        <taxon>Metamycoplasmataceae</taxon>
        <taxon>Mycoplasmopsis</taxon>
    </lineage>
</organism>
<evidence type="ECO:0000313" key="3">
    <source>
        <dbReference type="EMBL" id="AIA33837.1"/>
    </source>
</evidence>
<dbReference type="PANTHER" id="PTHR43798">
    <property type="entry name" value="MONOACYLGLYCEROL LIPASE"/>
    <property type="match status" value="1"/>
</dbReference>
<evidence type="ECO:0000259" key="2">
    <source>
        <dbReference type="Pfam" id="PF12146"/>
    </source>
</evidence>
<comment type="similarity">
    <text evidence="1">Belongs to the lipase/esterase LIP3/BchO family.</text>
</comment>
<dbReference type="PATRIC" id="fig|1316930.3.peg.261"/>
<evidence type="ECO:0000313" key="4">
    <source>
        <dbReference type="Proteomes" id="UP000027182"/>
    </source>
</evidence>
<dbReference type="RefSeq" id="WP_013455955.1">
    <property type="nucleotide sequence ID" value="NZ_CP005933.1"/>
</dbReference>
<dbReference type="HOGENOM" id="CLU_020336_41_1_14"/>
<feature type="domain" description="Serine aminopeptidase S33" evidence="2">
    <location>
        <begin position="19"/>
        <end position="248"/>
    </location>
</feature>
<protein>
    <submittedName>
        <fullName evidence="3">Lipase</fullName>
    </submittedName>
</protein>
<dbReference type="KEGG" id="mbq:K668_01255"/>
<evidence type="ECO:0000256" key="1">
    <source>
        <dbReference type="ARBA" id="ARBA00006989"/>
    </source>
</evidence>
<name>A0A059Y891_MYCBV</name>
<dbReference type="SUPFAM" id="SSF53474">
    <property type="entry name" value="alpha/beta-Hydrolases"/>
    <property type="match status" value="1"/>
</dbReference>
<sequence>MKKVIYDYEYAFKDNNNKDGAIIYCHGHNSKPEIFEMFQNYWTKTNYYALQFPGNNLVKPVKDHKLSVYQFAQLLINFIVDNGLKNVTLIGHSMGGGTISLAYKLRPDLIGKLIYIAPINKTTSLSKGKYKRNFEPKTLSEYHDFLRPLYYNFDALIANSEFSEEVKKAFDPERFSNPYIKELTMSMDASLYDEIESSLDSITVPTLLILGEKDGVIDSESCLEYFKEHVKNLESVIVPKSSHIIYLENWPVFIDAMDKFLNK</sequence>
<dbReference type="Pfam" id="PF12146">
    <property type="entry name" value="Hydrolase_4"/>
    <property type="match status" value="1"/>
</dbReference>
<dbReference type="EMBL" id="CP005933">
    <property type="protein sequence ID" value="AIA33837.1"/>
    <property type="molecule type" value="Genomic_DNA"/>
</dbReference>
<gene>
    <name evidence="3" type="ORF">K668_01255</name>
</gene>
<dbReference type="Gene3D" id="3.40.50.1820">
    <property type="entry name" value="alpha/beta hydrolase"/>
    <property type="match status" value="1"/>
</dbReference>
<dbReference type="InterPro" id="IPR050266">
    <property type="entry name" value="AB_hydrolase_sf"/>
</dbReference>
<proteinExistence type="inferred from homology"/>
<reference evidence="3 4" key="1">
    <citation type="submission" date="2013-04" db="EMBL/GenBank/DDBJ databases">
        <authorList>
            <person name="Lin L."/>
            <person name="Zeng Z."/>
            <person name="Xie J."/>
            <person name="Luo L."/>
            <person name="Yang Z."/>
            <person name="Liang W."/>
            <person name="Lin H."/>
            <person name="Dong C."/>
            <person name="Sun Y."/>
        </authorList>
    </citation>
    <scope>NUCLEOTIDE SEQUENCE [LARGE SCALE GENOMIC DNA]</scope>
    <source>
        <strain evidence="3 4">CQ-W70</strain>
    </source>
</reference>
<dbReference type="InterPro" id="IPR029058">
    <property type="entry name" value="AB_hydrolase_fold"/>
</dbReference>
<dbReference type="Proteomes" id="UP000027182">
    <property type="component" value="Chromosome"/>
</dbReference>
<accession>A0A059Y891</accession>
<dbReference type="InterPro" id="IPR022742">
    <property type="entry name" value="Hydrolase_4"/>
</dbReference>